<evidence type="ECO:0000313" key="1">
    <source>
        <dbReference type="EMBL" id="MDV0443944.1"/>
    </source>
</evidence>
<evidence type="ECO:0000313" key="2">
    <source>
        <dbReference type="Proteomes" id="UP001283212"/>
    </source>
</evidence>
<dbReference type="AlphaFoldDB" id="A0AAE4SCD2"/>
<reference evidence="1 2" key="1">
    <citation type="submission" date="2023-06" db="EMBL/GenBank/DDBJ databases">
        <title>Genome sequence of Methancorpusculaceae sp. Cs1.</title>
        <authorList>
            <person name="Protasov E."/>
            <person name="Platt K."/>
            <person name="Poehlein A."/>
            <person name="Daniel R."/>
            <person name="Brune A."/>
        </authorList>
    </citation>
    <scope>NUCLEOTIDE SEQUENCE [LARGE SCALE GENOMIC DNA]</scope>
    <source>
        <strain evidence="1 2">Cs1</strain>
    </source>
</reference>
<sequence>MTSMALVSMAERAAQYTAIQRKNQLSKLCWYAAGTPGNMISSLRDPSYLIA</sequence>
<dbReference type="EMBL" id="JAWDKB010000005">
    <property type="protein sequence ID" value="MDV0443944.1"/>
    <property type="molecule type" value="Genomic_DNA"/>
</dbReference>
<keyword evidence="2" id="KW-1185">Reference proteome</keyword>
<gene>
    <name evidence="1" type="ORF">McpCs1_13290</name>
</gene>
<name>A0AAE4SCD2_9EURY</name>
<protein>
    <submittedName>
        <fullName evidence="1">Uncharacterized protein</fullName>
    </submittedName>
</protein>
<proteinExistence type="predicted"/>
<dbReference type="RefSeq" id="WP_338096451.1">
    <property type="nucleotide sequence ID" value="NZ_JAWDKB010000005.1"/>
</dbReference>
<accession>A0AAE4SCD2</accession>
<dbReference type="Proteomes" id="UP001283212">
    <property type="component" value="Unassembled WGS sequence"/>
</dbReference>
<comment type="caution">
    <text evidence="1">The sequence shown here is derived from an EMBL/GenBank/DDBJ whole genome shotgun (WGS) entry which is preliminary data.</text>
</comment>
<organism evidence="1 2">
    <name type="scientific">Methanorbis rubei</name>
    <dbReference type="NCBI Taxonomy" id="3028300"/>
    <lineage>
        <taxon>Archaea</taxon>
        <taxon>Methanobacteriati</taxon>
        <taxon>Methanobacteriota</taxon>
        <taxon>Stenosarchaea group</taxon>
        <taxon>Methanomicrobia</taxon>
        <taxon>Methanomicrobiales</taxon>
        <taxon>Methanocorpusculaceae</taxon>
        <taxon>Methanorbis</taxon>
    </lineage>
</organism>